<dbReference type="EMBL" id="JHEG04000001">
    <property type="protein sequence ID" value="KAF3885074.1"/>
    <property type="molecule type" value="Genomic_DNA"/>
</dbReference>
<feature type="chain" id="PRO_5035943369" evidence="1">
    <location>
        <begin position="19"/>
        <end position="169"/>
    </location>
</feature>
<organism evidence="3 4">
    <name type="scientific">Tolypothrix bouteillei VB521301</name>
    <dbReference type="NCBI Taxonomy" id="1479485"/>
    <lineage>
        <taxon>Bacteria</taxon>
        <taxon>Bacillati</taxon>
        <taxon>Cyanobacteriota</taxon>
        <taxon>Cyanophyceae</taxon>
        <taxon>Nostocales</taxon>
        <taxon>Tolypothrichaceae</taxon>
        <taxon>Tolypothrix</taxon>
    </lineage>
</organism>
<evidence type="ECO:0000256" key="1">
    <source>
        <dbReference type="SAM" id="SignalP"/>
    </source>
</evidence>
<reference evidence="3" key="1">
    <citation type="journal article" date="2015" name="Genome Announc.">
        <title>Draft Genome Sequence of Tolypothrix boutellei Strain VB521301.</title>
        <authorList>
            <person name="Chandrababunaidu M.M."/>
            <person name="Singh D."/>
            <person name="Sen D."/>
            <person name="Bhan S."/>
            <person name="Das S."/>
            <person name="Gupta A."/>
            <person name="Adhikary S.P."/>
            <person name="Tripathy S."/>
        </authorList>
    </citation>
    <scope>NUCLEOTIDE SEQUENCE</scope>
    <source>
        <strain evidence="3">VB521301</strain>
    </source>
</reference>
<comment type="caution">
    <text evidence="3">The sequence shown here is derived from an EMBL/GenBank/DDBJ whole genome shotgun (WGS) entry which is preliminary data.</text>
</comment>
<reference evidence="3" key="2">
    <citation type="submission" date="2019-11" db="EMBL/GenBank/DDBJ databases">
        <title>Improved Assembly of Tolypothrix boutellei genome.</title>
        <authorList>
            <person name="Sarangi A.N."/>
            <person name="Mukherjee M."/>
            <person name="Ghosh S."/>
            <person name="Singh D."/>
            <person name="Das A."/>
            <person name="Kant S."/>
            <person name="Prusty A."/>
            <person name="Tripathy S."/>
        </authorList>
    </citation>
    <scope>NUCLEOTIDE SEQUENCE</scope>
    <source>
        <strain evidence="3">VB521301</strain>
    </source>
</reference>
<accession>A0A8S9T051</accession>
<evidence type="ECO:0000313" key="4">
    <source>
        <dbReference type="Proteomes" id="UP000029738"/>
    </source>
</evidence>
<evidence type="ECO:0000259" key="2">
    <source>
        <dbReference type="PROSITE" id="PS51549"/>
    </source>
</evidence>
<sequence>MKLGYVFTLILLTTVTVSCTTEISKNDVTQSSAPANEAVPVASTQTKSTNTTNIISGTFVSGEHTTQGTARITNKNGKSVLNLEQSFKTSEMGPDLVVILHRSENVIGSTKPPSYPLKKGDYIVLAPLKKFSGAQTYTIPNNIKLANYKSVVIWCRKFNATFGAATLKS</sequence>
<feature type="domain" description="DM13" evidence="2">
    <location>
        <begin position="57"/>
        <end position="168"/>
    </location>
</feature>
<dbReference type="RefSeq" id="WP_038084859.1">
    <property type="nucleotide sequence ID" value="NZ_JHEG04000001.1"/>
</dbReference>
<protein>
    <submittedName>
        <fullName evidence="3">DM13 domain-containing protein</fullName>
    </submittedName>
</protein>
<feature type="signal peptide" evidence="1">
    <location>
        <begin position="1"/>
        <end position="18"/>
    </location>
</feature>
<dbReference type="PROSITE" id="PS51549">
    <property type="entry name" value="DM13"/>
    <property type="match status" value="1"/>
</dbReference>
<dbReference type="AlphaFoldDB" id="A0A8S9T051"/>
<dbReference type="Pfam" id="PF10517">
    <property type="entry name" value="DM13"/>
    <property type="match status" value="1"/>
</dbReference>
<keyword evidence="1" id="KW-0732">Signal</keyword>
<dbReference type="PROSITE" id="PS51257">
    <property type="entry name" value="PROKAR_LIPOPROTEIN"/>
    <property type="match status" value="1"/>
</dbReference>
<gene>
    <name evidence="3" type="ORF">DA73_0400006065</name>
</gene>
<proteinExistence type="predicted"/>
<dbReference type="Proteomes" id="UP000029738">
    <property type="component" value="Unassembled WGS sequence"/>
</dbReference>
<keyword evidence="4" id="KW-1185">Reference proteome</keyword>
<name>A0A8S9T051_9CYAN</name>
<dbReference type="InterPro" id="IPR019545">
    <property type="entry name" value="DM13_domain"/>
</dbReference>
<evidence type="ECO:0000313" key="3">
    <source>
        <dbReference type="EMBL" id="KAF3885074.1"/>
    </source>
</evidence>